<dbReference type="SUPFAM" id="SSF52540">
    <property type="entry name" value="P-loop containing nucleoside triphosphate hydrolases"/>
    <property type="match status" value="1"/>
</dbReference>
<dbReference type="Gene3D" id="3.30.450.20">
    <property type="entry name" value="PAS domain"/>
    <property type="match status" value="1"/>
</dbReference>
<dbReference type="SUPFAM" id="SSF55785">
    <property type="entry name" value="PYP-like sensor domain (PAS domain)"/>
    <property type="match status" value="1"/>
</dbReference>
<dbReference type="PROSITE" id="PS50045">
    <property type="entry name" value="SIGMA54_INTERACT_4"/>
    <property type="match status" value="1"/>
</dbReference>
<evidence type="ECO:0000259" key="5">
    <source>
        <dbReference type="PROSITE" id="PS50045"/>
    </source>
</evidence>
<dbReference type="EMBL" id="JANGAC010000003">
    <property type="protein sequence ID" value="MCQ4922440.1"/>
    <property type="molecule type" value="Genomic_DNA"/>
</dbReference>
<dbReference type="Pfam" id="PF00158">
    <property type="entry name" value="Sigma54_activat"/>
    <property type="match status" value="1"/>
</dbReference>
<reference evidence="6 7" key="1">
    <citation type="submission" date="2022-06" db="EMBL/GenBank/DDBJ databases">
        <title>Isolation of gut microbiota from human fecal samples.</title>
        <authorList>
            <person name="Pamer E.G."/>
            <person name="Barat B."/>
            <person name="Waligurski E."/>
            <person name="Medina S."/>
            <person name="Paddock L."/>
            <person name="Mostad J."/>
        </authorList>
    </citation>
    <scope>NUCLEOTIDE SEQUENCE [LARGE SCALE GENOMIC DNA]</scope>
    <source>
        <strain evidence="6 7">DFI.7.95</strain>
    </source>
</reference>
<dbReference type="Proteomes" id="UP001524478">
    <property type="component" value="Unassembled WGS sequence"/>
</dbReference>
<dbReference type="InterPro" id="IPR009057">
    <property type="entry name" value="Homeodomain-like_sf"/>
</dbReference>
<evidence type="ECO:0000256" key="3">
    <source>
        <dbReference type="ARBA" id="ARBA00023015"/>
    </source>
</evidence>
<evidence type="ECO:0000256" key="2">
    <source>
        <dbReference type="ARBA" id="ARBA00022840"/>
    </source>
</evidence>
<dbReference type="RefSeq" id="WP_256310689.1">
    <property type="nucleotide sequence ID" value="NZ_JANGAC010000003.1"/>
</dbReference>
<proteinExistence type="predicted"/>
<keyword evidence="4" id="KW-0804">Transcription</keyword>
<dbReference type="SUPFAM" id="SSF46689">
    <property type="entry name" value="Homeodomain-like"/>
    <property type="match status" value="1"/>
</dbReference>
<dbReference type="SMART" id="SM00382">
    <property type="entry name" value="AAA"/>
    <property type="match status" value="1"/>
</dbReference>
<keyword evidence="2" id="KW-0067">ATP-binding</keyword>
<evidence type="ECO:0000313" key="6">
    <source>
        <dbReference type="EMBL" id="MCQ4922440.1"/>
    </source>
</evidence>
<comment type="caution">
    <text evidence="6">The sequence shown here is derived from an EMBL/GenBank/DDBJ whole genome shotgun (WGS) entry which is preliminary data.</text>
</comment>
<gene>
    <name evidence="6" type="ORF">NE686_05035</name>
</gene>
<name>A0ABT1S7W8_9FIRM</name>
<dbReference type="PANTHER" id="PTHR32071">
    <property type="entry name" value="TRANSCRIPTIONAL REGULATORY PROTEIN"/>
    <property type="match status" value="1"/>
</dbReference>
<dbReference type="CDD" id="cd00009">
    <property type="entry name" value="AAA"/>
    <property type="match status" value="1"/>
</dbReference>
<evidence type="ECO:0000256" key="1">
    <source>
        <dbReference type="ARBA" id="ARBA00022741"/>
    </source>
</evidence>
<dbReference type="PROSITE" id="PS00688">
    <property type="entry name" value="SIGMA54_INTERACT_3"/>
    <property type="match status" value="1"/>
</dbReference>
<dbReference type="Gene3D" id="3.40.50.300">
    <property type="entry name" value="P-loop containing nucleotide triphosphate hydrolases"/>
    <property type="match status" value="1"/>
</dbReference>
<keyword evidence="7" id="KW-1185">Reference proteome</keyword>
<feature type="domain" description="Sigma-54 factor interaction" evidence="5">
    <location>
        <begin position="145"/>
        <end position="374"/>
    </location>
</feature>
<dbReference type="PROSITE" id="PS00675">
    <property type="entry name" value="SIGMA54_INTERACT_1"/>
    <property type="match status" value="1"/>
</dbReference>
<dbReference type="PRINTS" id="PR01590">
    <property type="entry name" value="HTHFIS"/>
</dbReference>
<dbReference type="InterPro" id="IPR035965">
    <property type="entry name" value="PAS-like_dom_sf"/>
</dbReference>
<dbReference type="InterPro" id="IPR025944">
    <property type="entry name" value="Sigma_54_int_dom_CS"/>
</dbReference>
<organism evidence="6 7">
    <name type="scientific">Tissierella carlieri</name>
    <dbReference type="NCBI Taxonomy" id="689904"/>
    <lineage>
        <taxon>Bacteria</taxon>
        <taxon>Bacillati</taxon>
        <taxon>Bacillota</taxon>
        <taxon>Tissierellia</taxon>
        <taxon>Tissierellales</taxon>
        <taxon>Tissierellaceae</taxon>
        <taxon>Tissierella</taxon>
    </lineage>
</organism>
<dbReference type="InterPro" id="IPR027417">
    <property type="entry name" value="P-loop_NTPase"/>
</dbReference>
<keyword evidence="3" id="KW-0805">Transcription regulation</keyword>
<dbReference type="Gene3D" id="1.10.10.60">
    <property type="entry name" value="Homeodomain-like"/>
    <property type="match status" value="1"/>
</dbReference>
<dbReference type="InterPro" id="IPR058031">
    <property type="entry name" value="AAA_lid_NorR"/>
</dbReference>
<sequence length="455" mass="51862">MTNLFHSILDHIEYAILITDKDAKYVFVNKFVRDNTNTSLSDWAGKRIEDILAIGIYDKSYILDVMDKKQEVSGIIYTEKGYSSLSTCTPIFDHNGNIKYVVTVSVNPDRFNNLLEKATLASDINLVYKQEVEYLRNTLLSNSEFIFASDHMKKLFASILKFAPTDSTILITGETGSGKEVIAKTIHQNSKRKEGPFISICIPSIPSTLLESEIFGYEKGAFTGSNSMGKPGLVELANHGTLFLDELGDISIELQVKLLRLLDTLEVTRLGSIESKKLDIRIIAATNKDLYEMVNKKTFREDLLYRLSIIHLPIKPLRERPEDIIALSDHFIDIINKKYGYQKKLTQQSYRVLQSYSWPGNVRELRNVIERICIMSDNNTIMEEEIINVLGNYNKLIQNIPVDDSLKPKSIIDDFHNWEKDKVLDSLIKNNGNKTLAAKSLGISRSKLYRLLEKY</sequence>
<evidence type="ECO:0000313" key="7">
    <source>
        <dbReference type="Proteomes" id="UP001524478"/>
    </source>
</evidence>
<dbReference type="InterPro" id="IPR002078">
    <property type="entry name" value="Sigma_54_int"/>
</dbReference>
<dbReference type="InterPro" id="IPR002197">
    <property type="entry name" value="HTH_Fis"/>
</dbReference>
<dbReference type="InterPro" id="IPR025662">
    <property type="entry name" value="Sigma_54_int_dom_ATP-bd_1"/>
</dbReference>
<dbReference type="Pfam" id="PF25601">
    <property type="entry name" value="AAA_lid_14"/>
    <property type="match status" value="1"/>
</dbReference>
<dbReference type="Pfam" id="PF02954">
    <property type="entry name" value="HTH_8"/>
    <property type="match status" value="1"/>
</dbReference>
<protein>
    <submittedName>
        <fullName evidence="6">Sigma 54-interacting transcriptional regulator</fullName>
    </submittedName>
</protein>
<keyword evidence="1" id="KW-0547">Nucleotide-binding</keyword>
<dbReference type="Gene3D" id="1.10.8.60">
    <property type="match status" value="1"/>
</dbReference>
<accession>A0ABT1S7W8</accession>
<evidence type="ECO:0000256" key="4">
    <source>
        <dbReference type="ARBA" id="ARBA00023163"/>
    </source>
</evidence>
<dbReference type="InterPro" id="IPR003593">
    <property type="entry name" value="AAA+_ATPase"/>
</dbReference>